<dbReference type="EMBL" id="JAIQCV010000009">
    <property type="protein sequence ID" value="KAH1067353.1"/>
    <property type="molecule type" value="Genomic_DNA"/>
</dbReference>
<dbReference type="Proteomes" id="UP000828251">
    <property type="component" value="Unassembled WGS sequence"/>
</dbReference>
<comment type="caution">
    <text evidence="1">The sequence shown here is derived from an EMBL/GenBank/DDBJ whole genome shotgun (WGS) entry which is preliminary data.</text>
</comment>
<accession>A0A9D3V333</accession>
<reference evidence="1 2" key="1">
    <citation type="journal article" date="2021" name="Plant Biotechnol. J.">
        <title>Multi-omics assisted identification of the key and species-specific regulatory components of drought-tolerant mechanisms in Gossypium stocksii.</title>
        <authorList>
            <person name="Yu D."/>
            <person name="Ke L."/>
            <person name="Zhang D."/>
            <person name="Wu Y."/>
            <person name="Sun Y."/>
            <person name="Mei J."/>
            <person name="Sun J."/>
            <person name="Sun Y."/>
        </authorList>
    </citation>
    <scope>NUCLEOTIDE SEQUENCE [LARGE SCALE GENOMIC DNA]</scope>
    <source>
        <strain evidence="2">cv. E1</strain>
        <tissue evidence="1">Leaf</tissue>
    </source>
</reference>
<evidence type="ECO:0000313" key="2">
    <source>
        <dbReference type="Proteomes" id="UP000828251"/>
    </source>
</evidence>
<sequence>MEASGPSMELERVLDHIRSKLKEEVKQNNGCEVRFSNKGWLLVTKSPTSILFFQPFTRTRIQVPDLRQMEAFAFRAMKAIHIGWHIGCSASRYLGKSRRRFLIWYKEEQISVFVDQGRGTHAVKLDKRVPLKRLEKEIMYSSQTTCLVVQGKEQKIKNTVQMSMFLDNEKYQVYKREGGWYSQISHLYHTREFLSAAWVQPLLLPRMLQTF</sequence>
<dbReference type="OrthoDB" id="1295088at2759"/>
<organism evidence="1 2">
    <name type="scientific">Gossypium stocksii</name>
    <dbReference type="NCBI Taxonomy" id="47602"/>
    <lineage>
        <taxon>Eukaryota</taxon>
        <taxon>Viridiplantae</taxon>
        <taxon>Streptophyta</taxon>
        <taxon>Embryophyta</taxon>
        <taxon>Tracheophyta</taxon>
        <taxon>Spermatophyta</taxon>
        <taxon>Magnoliopsida</taxon>
        <taxon>eudicotyledons</taxon>
        <taxon>Gunneridae</taxon>
        <taxon>Pentapetalae</taxon>
        <taxon>rosids</taxon>
        <taxon>malvids</taxon>
        <taxon>Malvales</taxon>
        <taxon>Malvaceae</taxon>
        <taxon>Malvoideae</taxon>
        <taxon>Gossypium</taxon>
    </lineage>
</organism>
<name>A0A9D3V333_9ROSI</name>
<proteinExistence type="predicted"/>
<gene>
    <name evidence="1" type="ORF">J1N35_032340</name>
</gene>
<evidence type="ECO:0000313" key="1">
    <source>
        <dbReference type="EMBL" id="KAH1067353.1"/>
    </source>
</evidence>
<protein>
    <submittedName>
        <fullName evidence="1">Uncharacterized protein</fullName>
    </submittedName>
</protein>
<dbReference type="AlphaFoldDB" id="A0A9D3V333"/>
<keyword evidence="2" id="KW-1185">Reference proteome</keyword>